<evidence type="ECO:0000313" key="2">
    <source>
        <dbReference type="EMBL" id="GAA5053737.1"/>
    </source>
</evidence>
<reference evidence="2 3" key="1">
    <citation type="journal article" date="2019" name="Int. J. Syst. Evol. Microbiol.">
        <title>The Global Catalogue of Microorganisms (GCM) 10K type strain sequencing project: providing services to taxonomists for standard genome sequencing and annotation.</title>
        <authorList>
            <consortium name="The Broad Institute Genomics Platform"/>
            <consortium name="The Broad Institute Genome Sequencing Center for Infectious Disease"/>
            <person name="Wu L."/>
            <person name="Ma J."/>
        </authorList>
    </citation>
    <scope>NUCLEOTIDE SEQUENCE [LARGE SCALE GENOMIC DNA]</scope>
    <source>
        <strain evidence="2 3">JCM 17504</strain>
    </source>
</reference>
<proteinExistence type="predicted"/>
<dbReference type="RefSeq" id="WP_227778496.1">
    <property type="nucleotide sequence ID" value="NZ_BAABKX010000013.1"/>
</dbReference>
<dbReference type="EMBL" id="BAABKX010000013">
    <property type="protein sequence ID" value="GAA5053737.1"/>
    <property type="molecule type" value="Genomic_DNA"/>
</dbReference>
<dbReference type="GeneID" id="68616810"/>
<protein>
    <submittedName>
        <fullName evidence="2">Uncharacterized protein</fullName>
    </submittedName>
</protein>
<evidence type="ECO:0000256" key="1">
    <source>
        <dbReference type="SAM" id="MobiDB-lite"/>
    </source>
</evidence>
<comment type="caution">
    <text evidence="2">The sequence shown here is derived from an EMBL/GenBank/DDBJ whole genome shotgun (WGS) entry which is preliminary data.</text>
</comment>
<accession>A0AAV3UJN4</accession>
<gene>
    <name evidence="2" type="ORF">GCM10025751_31390</name>
</gene>
<sequence length="128" mass="14924">MADTKKSRNKQARDEENRQRAWEVEQARERIDETEPRDQQGKANETQYEEDEYSDSPHVCHRRECDEIARFVVLERYQEETGHGTVKSEAKLCRKHTAEESPTNLDDASAEYLFRVDPLPETADGDPV</sequence>
<name>A0AAV3UJN4_9EURY</name>
<dbReference type="AlphaFoldDB" id="A0AAV3UJN4"/>
<feature type="compositionally biased region" description="Basic and acidic residues" evidence="1">
    <location>
        <begin position="1"/>
        <end position="40"/>
    </location>
</feature>
<keyword evidence="3" id="KW-1185">Reference proteome</keyword>
<dbReference type="Proteomes" id="UP001501729">
    <property type="component" value="Unassembled WGS sequence"/>
</dbReference>
<feature type="region of interest" description="Disordered" evidence="1">
    <location>
        <begin position="1"/>
        <end position="58"/>
    </location>
</feature>
<organism evidence="2 3">
    <name type="scientific">Haladaptatus pallidirubidus</name>
    <dbReference type="NCBI Taxonomy" id="1008152"/>
    <lineage>
        <taxon>Archaea</taxon>
        <taxon>Methanobacteriati</taxon>
        <taxon>Methanobacteriota</taxon>
        <taxon>Stenosarchaea group</taxon>
        <taxon>Halobacteria</taxon>
        <taxon>Halobacteriales</taxon>
        <taxon>Haladaptataceae</taxon>
        <taxon>Haladaptatus</taxon>
    </lineage>
</organism>
<evidence type="ECO:0000313" key="3">
    <source>
        <dbReference type="Proteomes" id="UP001501729"/>
    </source>
</evidence>